<keyword evidence="5" id="KW-0223">Dioxygenase</keyword>
<comment type="cofactor">
    <cofactor evidence="1">
        <name>Fe(2+)</name>
        <dbReference type="ChEBI" id="CHEBI:29033"/>
    </cofactor>
</comment>
<keyword evidence="11" id="KW-0539">Nucleus</keyword>
<evidence type="ECO:0000256" key="9">
    <source>
        <dbReference type="ARBA" id="ARBA00023108"/>
    </source>
</evidence>
<keyword evidence="4" id="KW-0156">Chromatin regulator</keyword>
<protein>
    <recommendedName>
        <fullName evidence="13">JmjC domain-containing protein 5</fullName>
    </recommendedName>
</protein>
<dbReference type="SUPFAM" id="SSF51197">
    <property type="entry name" value="Clavaminate synthase-like"/>
    <property type="match status" value="1"/>
</dbReference>
<evidence type="ECO:0000256" key="7">
    <source>
        <dbReference type="ARBA" id="ARBA00023004"/>
    </source>
</evidence>
<accession>A0ABP1S4I3</accession>
<dbReference type="Proteomes" id="UP001642540">
    <property type="component" value="Unassembled WGS sequence"/>
</dbReference>
<dbReference type="InterPro" id="IPR056520">
    <property type="entry name" value="ARM_KDM8_N"/>
</dbReference>
<proteinExistence type="predicted"/>
<sequence>MTNMESSFASRIPSSVHLLLKQTFGSTVELPETPLSQKRLRLALENVEGVAEKLPGISANELLENPFIHLSISRLLKILQDVFHKEVICSEDSLQNTNEDKGDDLIASEKDISVIENALKELSYLTDYTWEQLNIGHWKSVPRIWRKLYTCLAILKVCFLVLKRSSNLEVIKECDMGILMGEPICQNVLRKIAEEVSSRIITEANCNNCETLGTSNPAVVDYDKICLRNKSSNEFEVVVAKKPSLEEFLSFMKTKTPVLLTNTIDYWPALKKWNVEYIRKIAGFRTVPVEVGQKYTSEDWTQKVMSISEFIDKYMQASTESNENQCQNDIGYIAQYHLFTQLPELRKDIRIPEYCALGSTSDHEKIEINAWFGPANTISPTHYDPNHNILVQVFGSKIIRLFPPSESSKLQPHSDSSLLFNTSQLDIEQDDLFLAHPEMRNAKHCDIMLRAGKSLYIPPRWWHYVKSLEPSFSVSFWFE</sequence>
<keyword evidence="8" id="KW-0805">Transcription regulation</keyword>
<dbReference type="Gene3D" id="2.60.120.650">
    <property type="entry name" value="Cupin"/>
    <property type="match status" value="1"/>
</dbReference>
<evidence type="ECO:0000256" key="8">
    <source>
        <dbReference type="ARBA" id="ARBA00023015"/>
    </source>
</evidence>
<organism evidence="15 16">
    <name type="scientific">Orchesella dallaii</name>
    <dbReference type="NCBI Taxonomy" id="48710"/>
    <lineage>
        <taxon>Eukaryota</taxon>
        <taxon>Metazoa</taxon>
        <taxon>Ecdysozoa</taxon>
        <taxon>Arthropoda</taxon>
        <taxon>Hexapoda</taxon>
        <taxon>Collembola</taxon>
        <taxon>Entomobryomorpha</taxon>
        <taxon>Entomobryoidea</taxon>
        <taxon>Orchesellidae</taxon>
        <taxon>Orchesellinae</taxon>
        <taxon>Orchesella</taxon>
    </lineage>
</organism>
<comment type="subcellular location">
    <subcellularLocation>
        <location evidence="2">Nucleus</location>
    </subcellularLocation>
</comment>
<reference evidence="15 16" key="1">
    <citation type="submission" date="2024-08" db="EMBL/GenBank/DDBJ databases">
        <authorList>
            <person name="Cucini C."/>
            <person name="Frati F."/>
        </authorList>
    </citation>
    <scope>NUCLEOTIDE SEQUENCE [LARGE SCALE GENOMIC DNA]</scope>
</reference>
<evidence type="ECO:0000313" key="15">
    <source>
        <dbReference type="EMBL" id="CAL8143596.1"/>
    </source>
</evidence>
<dbReference type="EMBL" id="CAXLJM020000160">
    <property type="protein sequence ID" value="CAL8143596.1"/>
    <property type="molecule type" value="Genomic_DNA"/>
</dbReference>
<keyword evidence="3" id="KW-0479">Metal-binding</keyword>
<evidence type="ECO:0000256" key="13">
    <source>
        <dbReference type="ARBA" id="ARBA00049800"/>
    </source>
</evidence>
<feature type="domain" description="JmjC" evidence="14">
    <location>
        <begin position="340"/>
        <end position="479"/>
    </location>
</feature>
<gene>
    <name evidence="15" type="ORF">ODALV1_LOCUS29729</name>
</gene>
<evidence type="ECO:0000256" key="6">
    <source>
        <dbReference type="ARBA" id="ARBA00023002"/>
    </source>
</evidence>
<dbReference type="InterPro" id="IPR003347">
    <property type="entry name" value="JmjC_dom"/>
</dbReference>
<dbReference type="SMART" id="SM00558">
    <property type="entry name" value="JmjC"/>
    <property type="match status" value="1"/>
</dbReference>
<evidence type="ECO:0000256" key="2">
    <source>
        <dbReference type="ARBA" id="ARBA00004123"/>
    </source>
</evidence>
<comment type="caution">
    <text evidence="15">The sequence shown here is derived from an EMBL/GenBank/DDBJ whole genome shotgun (WGS) entry which is preliminary data.</text>
</comment>
<evidence type="ECO:0000256" key="3">
    <source>
        <dbReference type="ARBA" id="ARBA00022723"/>
    </source>
</evidence>
<dbReference type="PROSITE" id="PS51184">
    <property type="entry name" value="JMJC"/>
    <property type="match status" value="1"/>
</dbReference>
<keyword evidence="6" id="KW-0560">Oxidoreductase</keyword>
<name>A0ABP1S4I3_9HEXA</name>
<keyword evidence="12" id="KW-0131">Cell cycle</keyword>
<keyword evidence="9" id="KW-0090">Biological rhythms</keyword>
<dbReference type="PANTHER" id="PTHR12461:SF106">
    <property type="entry name" value="BIFUNCTIONAL PEPTIDASE AND ARGINYL-HYDROXYLASE JMJD5"/>
    <property type="match status" value="1"/>
</dbReference>
<keyword evidence="7" id="KW-0408">Iron</keyword>
<keyword evidence="10" id="KW-0804">Transcription</keyword>
<keyword evidence="16" id="KW-1185">Reference proteome</keyword>
<evidence type="ECO:0000256" key="12">
    <source>
        <dbReference type="ARBA" id="ARBA00023306"/>
    </source>
</evidence>
<dbReference type="Pfam" id="PF24472">
    <property type="entry name" value="ARM_KDM8_N"/>
    <property type="match status" value="1"/>
</dbReference>
<evidence type="ECO:0000256" key="4">
    <source>
        <dbReference type="ARBA" id="ARBA00022853"/>
    </source>
</evidence>
<evidence type="ECO:0000256" key="5">
    <source>
        <dbReference type="ARBA" id="ARBA00022964"/>
    </source>
</evidence>
<evidence type="ECO:0000256" key="10">
    <source>
        <dbReference type="ARBA" id="ARBA00023163"/>
    </source>
</evidence>
<evidence type="ECO:0000313" key="16">
    <source>
        <dbReference type="Proteomes" id="UP001642540"/>
    </source>
</evidence>
<dbReference type="InterPro" id="IPR041667">
    <property type="entry name" value="Cupin_8"/>
</dbReference>
<dbReference type="Pfam" id="PF13621">
    <property type="entry name" value="Cupin_8"/>
    <property type="match status" value="1"/>
</dbReference>
<evidence type="ECO:0000259" key="14">
    <source>
        <dbReference type="PROSITE" id="PS51184"/>
    </source>
</evidence>
<dbReference type="PANTHER" id="PTHR12461">
    <property type="entry name" value="HYPOXIA-INDUCIBLE FACTOR 1 ALPHA INHIBITOR-RELATED"/>
    <property type="match status" value="1"/>
</dbReference>
<evidence type="ECO:0000256" key="1">
    <source>
        <dbReference type="ARBA" id="ARBA00001954"/>
    </source>
</evidence>
<evidence type="ECO:0000256" key="11">
    <source>
        <dbReference type="ARBA" id="ARBA00023242"/>
    </source>
</evidence>